<dbReference type="NCBIfam" id="TIGR00099">
    <property type="entry name" value="Cof-subfamily"/>
    <property type="match status" value="1"/>
</dbReference>
<dbReference type="RefSeq" id="WP_377424798.1">
    <property type="nucleotide sequence ID" value="NZ_JBHSPR010000018.1"/>
</dbReference>
<dbReference type="InterPro" id="IPR023214">
    <property type="entry name" value="HAD_sf"/>
</dbReference>
<sequence length="278" mass="29299">MGRLPRLVATDLDGTLLRKDKTLSARTVEALSRISDEGVGVVLVTGRPIRWLHLVYEQLGAPLPTVCANGAVVYDPIADRVLRADPLAPDLLAEVVRRLRAEVPEVSFAVEITDGRELRHEAEYLLNWDRGYPGIRAIETAEDLLSAPAVKLLARAGTQDPDVFVKVVAGALAGLAEATHSSYSGLIEISAAGVTKAAGLAWYCAGLGVDADDVIAFGDMPNDVPMLTWVGRAVAVANAHPAVLEIAGEVTASNEEDGVAAYLEALLAADQPDPAPNA</sequence>
<dbReference type="GO" id="GO:0016787">
    <property type="term" value="F:hydrolase activity"/>
    <property type="evidence" value="ECO:0007669"/>
    <property type="project" value="UniProtKB-KW"/>
</dbReference>
<organism evidence="1 2">
    <name type="scientific">Plantactinospora solaniradicis</name>
    <dbReference type="NCBI Taxonomy" id="1723736"/>
    <lineage>
        <taxon>Bacteria</taxon>
        <taxon>Bacillati</taxon>
        <taxon>Actinomycetota</taxon>
        <taxon>Actinomycetes</taxon>
        <taxon>Micromonosporales</taxon>
        <taxon>Micromonosporaceae</taxon>
        <taxon>Plantactinospora</taxon>
    </lineage>
</organism>
<evidence type="ECO:0000313" key="1">
    <source>
        <dbReference type="EMBL" id="MFC6019027.1"/>
    </source>
</evidence>
<keyword evidence="1" id="KW-0378">Hydrolase</keyword>
<gene>
    <name evidence="1" type="ORF">ACFP2T_22805</name>
</gene>
<dbReference type="InterPro" id="IPR006379">
    <property type="entry name" value="HAD-SF_hydro_IIB"/>
</dbReference>
<evidence type="ECO:0000313" key="2">
    <source>
        <dbReference type="Proteomes" id="UP001596203"/>
    </source>
</evidence>
<dbReference type="Gene3D" id="3.30.1240.10">
    <property type="match status" value="1"/>
</dbReference>
<keyword evidence="2" id="KW-1185">Reference proteome</keyword>
<dbReference type="Gene3D" id="3.40.50.1000">
    <property type="entry name" value="HAD superfamily/HAD-like"/>
    <property type="match status" value="1"/>
</dbReference>
<dbReference type="Pfam" id="PF08282">
    <property type="entry name" value="Hydrolase_3"/>
    <property type="match status" value="1"/>
</dbReference>
<dbReference type="PANTHER" id="PTHR10000:SF8">
    <property type="entry name" value="HAD SUPERFAMILY HYDROLASE-LIKE, TYPE 3"/>
    <property type="match status" value="1"/>
</dbReference>
<dbReference type="CDD" id="cd07516">
    <property type="entry name" value="HAD_Pase"/>
    <property type="match status" value="1"/>
</dbReference>
<protein>
    <submittedName>
        <fullName evidence="1">HAD family hydrolase</fullName>
        <ecNumber evidence="1">3.-.-.-</ecNumber>
        <ecNumber evidence="1">3.1.3.-</ecNumber>
    </submittedName>
</protein>
<dbReference type="EMBL" id="JBHSPR010000018">
    <property type="protein sequence ID" value="MFC6019027.1"/>
    <property type="molecule type" value="Genomic_DNA"/>
</dbReference>
<dbReference type="EC" id="3.1.3.-" evidence="1"/>
<dbReference type="Proteomes" id="UP001596203">
    <property type="component" value="Unassembled WGS sequence"/>
</dbReference>
<name>A0ABW1KCL3_9ACTN</name>
<comment type="caution">
    <text evidence="1">The sequence shown here is derived from an EMBL/GenBank/DDBJ whole genome shotgun (WGS) entry which is preliminary data.</text>
</comment>
<dbReference type="EC" id="3.-.-.-" evidence="1"/>
<dbReference type="NCBIfam" id="TIGR01484">
    <property type="entry name" value="HAD-SF-IIB"/>
    <property type="match status" value="1"/>
</dbReference>
<dbReference type="InterPro" id="IPR000150">
    <property type="entry name" value="Cof"/>
</dbReference>
<dbReference type="InterPro" id="IPR036412">
    <property type="entry name" value="HAD-like_sf"/>
</dbReference>
<reference evidence="2" key="1">
    <citation type="journal article" date="2019" name="Int. J. Syst. Evol. Microbiol.">
        <title>The Global Catalogue of Microorganisms (GCM) 10K type strain sequencing project: providing services to taxonomists for standard genome sequencing and annotation.</title>
        <authorList>
            <consortium name="The Broad Institute Genomics Platform"/>
            <consortium name="The Broad Institute Genome Sequencing Center for Infectious Disease"/>
            <person name="Wu L."/>
            <person name="Ma J."/>
        </authorList>
    </citation>
    <scope>NUCLEOTIDE SEQUENCE [LARGE SCALE GENOMIC DNA]</scope>
    <source>
        <strain evidence="2">ZS-35-S2</strain>
    </source>
</reference>
<proteinExistence type="predicted"/>
<accession>A0ABW1KCL3</accession>
<dbReference type="SUPFAM" id="SSF56784">
    <property type="entry name" value="HAD-like"/>
    <property type="match status" value="1"/>
</dbReference>
<dbReference type="PANTHER" id="PTHR10000">
    <property type="entry name" value="PHOSPHOSERINE PHOSPHATASE"/>
    <property type="match status" value="1"/>
</dbReference>